<name>A0ABN7WMA1_GIGMA</name>
<feature type="region of interest" description="Disordered" evidence="1">
    <location>
        <begin position="92"/>
        <end position="141"/>
    </location>
</feature>
<evidence type="ECO:0000313" key="3">
    <source>
        <dbReference type="Proteomes" id="UP000789901"/>
    </source>
</evidence>
<comment type="caution">
    <text evidence="2">The sequence shown here is derived from an EMBL/GenBank/DDBJ whole genome shotgun (WGS) entry which is preliminary data.</text>
</comment>
<evidence type="ECO:0000256" key="1">
    <source>
        <dbReference type="SAM" id="MobiDB-lite"/>
    </source>
</evidence>
<gene>
    <name evidence="2" type="ORF">GMARGA_LOCUS32532</name>
</gene>
<dbReference type="EMBL" id="CAJVQB010051295">
    <property type="protein sequence ID" value="CAG8835363.1"/>
    <property type="molecule type" value="Genomic_DNA"/>
</dbReference>
<feature type="compositionally biased region" description="Acidic residues" evidence="1">
    <location>
        <begin position="123"/>
        <end position="141"/>
    </location>
</feature>
<proteinExistence type="predicted"/>
<evidence type="ECO:0000313" key="2">
    <source>
        <dbReference type="EMBL" id="CAG8835363.1"/>
    </source>
</evidence>
<reference evidence="2 3" key="1">
    <citation type="submission" date="2021-06" db="EMBL/GenBank/DDBJ databases">
        <authorList>
            <person name="Kallberg Y."/>
            <person name="Tangrot J."/>
            <person name="Rosling A."/>
        </authorList>
    </citation>
    <scope>NUCLEOTIDE SEQUENCE [LARGE SCALE GENOMIC DNA]</scope>
    <source>
        <strain evidence="2 3">120-4 pot B 10/14</strain>
    </source>
</reference>
<sequence>MEELVVLVKNNNKIRETYNENRSNFYENHSTVMCFACRRPEHIFWKCPERNQDLGRVFKLRNAPQEGESVFILKNPSNEPIIEVYAAKRRKGNDGEATEVKTPELSKEEKNRPKCKEKKTEEESTSDEEAGSESEEEEYENESLINEAYFYIKLRKANDKPKICEICSKEETGQLERTAIIQHEIIIEGGLPIKQRFYSTSKPEHEFISAEICRIEEAGI</sequence>
<feature type="compositionally biased region" description="Basic and acidic residues" evidence="1">
    <location>
        <begin position="92"/>
        <end position="122"/>
    </location>
</feature>
<keyword evidence="3" id="KW-1185">Reference proteome</keyword>
<organism evidence="2 3">
    <name type="scientific">Gigaspora margarita</name>
    <dbReference type="NCBI Taxonomy" id="4874"/>
    <lineage>
        <taxon>Eukaryota</taxon>
        <taxon>Fungi</taxon>
        <taxon>Fungi incertae sedis</taxon>
        <taxon>Mucoromycota</taxon>
        <taxon>Glomeromycotina</taxon>
        <taxon>Glomeromycetes</taxon>
        <taxon>Diversisporales</taxon>
        <taxon>Gigasporaceae</taxon>
        <taxon>Gigaspora</taxon>
    </lineage>
</organism>
<dbReference type="Proteomes" id="UP000789901">
    <property type="component" value="Unassembled WGS sequence"/>
</dbReference>
<protein>
    <submittedName>
        <fullName evidence="2">12931_t:CDS:1</fullName>
    </submittedName>
</protein>
<accession>A0ABN7WMA1</accession>
<feature type="non-terminal residue" evidence="2">
    <location>
        <position position="220"/>
    </location>
</feature>